<reference evidence="2 3" key="1">
    <citation type="submission" date="2018-10" db="EMBL/GenBank/DDBJ databases">
        <title>Marmoricola sp. 4Q3S-7 whole genome shotgun sequence.</title>
        <authorList>
            <person name="Li F."/>
        </authorList>
    </citation>
    <scope>NUCLEOTIDE SEQUENCE [LARGE SCALE GENOMIC DNA]</scope>
    <source>
        <strain evidence="2 3">4Q3S-7</strain>
    </source>
</reference>
<proteinExistence type="predicted"/>
<keyword evidence="3" id="KW-1185">Reference proteome</keyword>
<gene>
    <name evidence="2" type="ORF">D9V37_08485</name>
</gene>
<dbReference type="OrthoDB" id="9809840at2"/>
<evidence type="ECO:0000313" key="2">
    <source>
        <dbReference type="EMBL" id="RLV49908.1"/>
    </source>
</evidence>
<dbReference type="Proteomes" id="UP000281708">
    <property type="component" value="Unassembled WGS sequence"/>
</dbReference>
<protein>
    <submittedName>
        <fullName evidence="2">DUF3105 domain-containing protein</fullName>
    </submittedName>
</protein>
<dbReference type="AlphaFoldDB" id="A0A3L8P649"/>
<name>A0A3L8P649_9ACTN</name>
<dbReference type="Pfam" id="PF11303">
    <property type="entry name" value="DUF3105"/>
    <property type="match status" value="1"/>
</dbReference>
<keyword evidence="1" id="KW-1133">Transmembrane helix</keyword>
<evidence type="ECO:0000256" key="1">
    <source>
        <dbReference type="SAM" id="Phobius"/>
    </source>
</evidence>
<dbReference type="EMBL" id="RDBE01000006">
    <property type="protein sequence ID" value="RLV49908.1"/>
    <property type="molecule type" value="Genomic_DNA"/>
</dbReference>
<keyword evidence="1" id="KW-0472">Membrane</keyword>
<accession>A0A3L8P649</accession>
<comment type="caution">
    <text evidence="2">The sequence shown here is derived from an EMBL/GenBank/DDBJ whole genome shotgun (WGS) entry which is preliminary data.</text>
</comment>
<organism evidence="2 3">
    <name type="scientific">Nocardioides mangrovicus</name>
    <dbReference type="NCBI Taxonomy" id="2478913"/>
    <lineage>
        <taxon>Bacteria</taxon>
        <taxon>Bacillati</taxon>
        <taxon>Actinomycetota</taxon>
        <taxon>Actinomycetes</taxon>
        <taxon>Propionibacteriales</taxon>
        <taxon>Nocardioidaceae</taxon>
        <taxon>Nocardioides</taxon>
    </lineage>
</organism>
<dbReference type="RefSeq" id="WP_121805672.1">
    <property type="nucleotide sequence ID" value="NZ_RDBE01000006.1"/>
</dbReference>
<keyword evidence="1" id="KW-0812">Transmembrane</keyword>
<sequence length="240" mass="26333">MAKQKNVDRKARIEAMRREQQRKERLRTWGVLGVCGVVVVALLSVVAVKLVKQHQEDERIAGKPLAKMGVAASAASCSSPKTEDASGSGQHVTPPTVIDYATAPPAYGKHWGNYLSGSEIKTFYSRQDVPEIERLVHSLEHGHTILWYDDTVKQGSADYKAMQAMATKLGLDSYFMVAPYIKAKDGNHSFPAGKHVALTHWTGPDDQKGVWQYCARPSGSVVQDFVKKYPKTNAPEPGAA</sequence>
<evidence type="ECO:0000313" key="3">
    <source>
        <dbReference type="Proteomes" id="UP000281708"/>
    </source>
</evidence>
<feature type="transmembrane region" description="Helical" evidence="1">
    <location>
        <begin position="26"/>
        <end position="48"/>
    </location>
</feature>
<dbReference type="InterPro" id="IPR021454">
    <property type="entry name" value="DUF3105"/>
</dbReference>